<protein>
    <submittedName>
        <fullName evidence="9">Synaptic vesicle 2-related protein,Putative transporter svop-1</fullName>
    </submittedName>
</protein>
<keyword evidence="5 7" id="KW-1133">Transmembrane helix</keyword>
<feature type="transmembrane region" description="Helical" evidence="7">
    <location>
        <begin position="123"/>
        <end position="144"/>
    </location>
</feature>
<dbReference type="AlphaFoldDB" id="A0A812CSP1"/>
<reference evidence="9" key="1">
    <citation type="submission" date="2021-01" db="EMBL/GenBank/DDBJ databases">
        <authorList>
            <person name="Li R."/>
            <person name="Bekaert M."/>
        </authorList>
    </citation>
    <scope>NUCLEOTIDE SEQUENCE</scope>
    <source>
        <strain evidence="9">Farmed</strain>
    </source>
</reference>
<dbReference type="InterPro" id="IPR005828">
    <property type="entry name" value="MFS_sugar_transport-like"/>
</dbReference>
<dbReference type="Pfam" id="PF07690">
    <property type="entry name" value="MFS_1"/>
    <property type="match status" value="1"/>
</dbReference>
<evidence type="ECO:0000256" key="4">
    <source>
        <dbReference type="ARBA" id="ARBA00022692"/>
    </source>
</evidence>
<keyword evidence="4 7" id="KW-0812">Transmembrane</keyword>
<evidence type="ECO:0000256" key="6">
    <source>
        <dbReference type="ARBA" id="ARBA00023136"/>
    </source>
</evidence>
<dbReference type="OrthoDB" id="4139357at2759"/>
<feature type="transmembrane region" description="Helical" evidence="7">
    <location>
        <begin position="232"/>
        <end position="251"/>
    </location>
</feature>
<evidence type="ECO:0000256" key="7">
    <source>
        <dbReference type="SAM" id="Phobius"/>
    </source>
</evidence>
<dbReference type="GO" id="GO:0022857">
    <property type="term" value="F:transmembrane transporter activity"/>
    <property type="evidence" value="ECO:0007669"/>
    <property type="project" value="InterPro"/>
</dbReference>
<feature type="transmembrane region" description="Helical" evidence="7">
    <location>
        <begin position="66"/>
        <end position="82"/>
    </location>
</feature>
<dbReference type="Pfam" id="PF00083">
    <property type="entry name" value="Sugar_tr"/>
    <property type="match status" value="1"/>
</dbReference>
<keyword evidence="6 7" id="KW-0472">Membrane</keyword>
<gene>
    <name evidence="9" type="ORF">SPHA_42666</name>
</gene>
<accession>A0A812CSP1</accession>
<keyword evidence="3" id="KW-0813">Transport</keyword>
<dbReference type="EMBL" id="CAHIKZ030002096">
    <property type="protein sequence ID" value="CAE1281057.1"/>
    <property type="molecule type" value="Genomic_DNA"/>
</dbReference>
<evidence type="ECO:0000313" key="10">
    <source>
        <dbReference type="Proteomes" id="UP000597762"/>
    </source>
</evidence>
<dbReference type="InterPro" id="IPR036259">
    <property type="entry name" value="MFS_trans_sf"/>
</dbReference>
<evidence type="ECO:0000256" key="2">
    <source>
        <dbReference type="ARBA" id="ARBA00008335"/>
    </source>
</evidence>
<keyword evidence="10" id="KW-1185">Reference proteome</keyword>
<evidence type="ECO:0000313" key="9">
    <source>
        <dbReference type="EMBL" id="CAE1281057.1"/>
    </source>
</evidence>
<feature type="transmembrane region" description="Helical" evidence="7">
    <location>
        <begin position="378"/>
        <end position="402"/>
    </location>
</feature>
<feature type="transmembrane region" description="Helical" evidence="7">
    <location>
        <begin position="88"/>
        <end position="111"/>
    </location>
</feature>
<dbReference type="SUPFAM" id="SSF103473">
    <property type="entry name" value="MFS general substrate transporter"/>
    <property type="match status" value="1"/>
</dbReference>
<sequence length="448" mass="49488">MLSFFFQMADAMEMMILSILAPALHCSWNLSGIKQALLTTVVFCGMMASSGLWGSICDKYGRKVELIMSSLFTCYFGFLSAFSPTFIWILVLRCLVGFGVGGAPQAVTLYAEFLPSSSRARCVVLIEIFWAIGACFEVLLALLVMPYLGWRWLLGLSALPLLIFSACCSWLPESARYDVTRGNIEKAQATIERIAKENGKPMLLGKLQETNLQTENVKRGSLLDTLKSDFRITTILLWVIWLVNAFSYYGIVLMTTELFQYGGICPLSNDKMVANANPVCSLECKMLSTKDYVDLLWTTCAEFPGLIITVLVIDRIGRKYTILIEFFIFSVFTLFLNICTTRPILIVLLFIARAFISGAFQGAYVYTPEVYPTSMRAIGLGACSAMARIGAIITPFVSQVLLKISGHLAVSIYGVLGLLGGLAAFLLPIETKGREMTDISLSQARSLH</sequence>
<comment type="caution">
    <text evidence="9">The sequence shown here is derived from an EMBL/GenBank/DDBJ whole genome shotgun (WGS) entry which is preliminary data.</text>
</comment>
<feature type="transmembrane region" description="Helical" evidence="7">
    <location>
        <begin position="36"/>
        <end position="54"/>
    </location>
</feature>
<proteinExistence type="inferred from homology"/>
<comment type="similarity">
    <text evidence="2">Belongs to the major facilitator superfamily.</text>
</comment>
<feature type="transmembrane region" description="Helical" evidence="7">
    <location>
        <begin position="344"/>
        <end position="366"/>
    </location>
</feature>
<dbReference type="InterPro" id="IPR011701">
    <property type="entry name" value="MFS"/>
</dbReference>
<feature type="transmembrane region" description="Helical" evidence="7">
    <location>
        <begin position="295"/>
        <end position="313"/>
    </location>
</feature>
<feature type="domain" description="Major facilitator superfamily (MFS) profile" evidence="8">
    <location>
        <begin position="1"/>
        <end position="432"/>
    </location>
</feature>
<dbReference type="GO" id="GO:0016020">
    <property type="term" value="C:membrane"/>
    <property type="evidence" value="ECO:0007669"/>
    <property type="project" value="UniProtKB-SubCell"/>
</dbReference>
<feature type="transmembrane region" description="Helical" evidence="7">
    <location>
        <begin position="320"/>
        <end position="338"/>
    </location>
</feature>
<dbReference type="PANTHER" id="PTHR23511">
    <property type="entry name" value="SYNAPTIC VESICLE GLYCOPROTEIN 2"/>
    <property type="match status" value="1"/>
</dbReference>
<evidence type="ECO:0000256" key="3">
    <source>
        <dbReference type="ARBA" id="ARBA00022448"/>
    </source>
</evidence>
<dbReference type="Proteomes" id="UP000597762">
    <property type="component" value="Unassembled WGS sequence"/>
</dbReference>
<dbReference type="PANTHER" id="PTHR23511:SF5">
    <property type="entry name" value="MAJOR FACILITATOR-TYPE TRANSPORTER HXNZ-RELATED"/>
    <property type="match status" value="1"/>
</dbReference>
<evidence type="ECO:0000256" key="1">
    <source>
        <dbReference type="ARBA" id="ARBA00004141"/>
    </source>
</evidence>
<feature type="transmembrane region" description="Helical" evidence="7">
    <location>
        <begin position="408"/>
        <end position="427"/>
    </location>
</feature>
<name>A0A812CSP1_ACAPH</name>
<evidence type="ECO:0000256" key="5">
    <source>
        <dbReference type="ARBA" id="ARBA00022989"/>
    </source>
</evidence>
<dbReference type="PROSITE" id="PS50850">
    <property type="entry name" value="MFS"/>
    <property type="match status" value="1"/>
</dbReference>
<dbReference type="InterPro" id="IPR020846">
    <property type="entry name" value="MFS_dom"/>
</dbReference>
<dbReference type="Gene3D" id="1.20.1250.20">
    <property type="entry name" value="MFS general substrate transporter like domains"/>
    <property type="match status" value="1"/>
</dbReference>
<comment type="subcellular location">
    <subcellularLocation>
        <location evidence="1">Membrane</location>
        <topology evidence="1">Multi-pass membrane protein</topology>
    </subcellularLocation>
</comment>
<feature type="transmembrane region" description="Helical" evidence="7">
    <location>
        <begin position="150"/>
        <end position="171"/>
    </location>
</feature>
<organism evidence="9 10">
    <name type="scientific">Acanthosepion pharaonis</name>
    <name type="common">Pharaoh cuttlefish</name>
    <name type="synonym">Sepia pharaonis</name>
    <dbReference type="NCBI Taxonomy" id="158019"/>
    <lineage>
        <taxon>Eukaryota</taxon>
        <taxon>Metazoa</taxon>
        <taxon>Spiralia</taxon>
        <taxon>Lophotrochozoa</taxon>
        <taxon>Mollusca</taxon>
        <taxon>Cephalopoda</taxon>
        <taxon>Coleoidea</taxon>
        <taxon>Decapodiformes</taxon>
        <taxon>Sepiida</taxon>
        <taxon>Sepiina</taxon>
        <taxon>Sepiidae</taxon>
        <taxon>Acanthosepion</taxon>
    </lineage>
</organism>
<evidence type="ECO:0000259" key="8">
    <source>
        <dbReference type="PROSITE" id="PS50850"/>
    </source>
</evidence>